<evidence type="ECO:0000256" key="5">
    <source>
        <dbReference type="ARBA" id="ARBA00022679"/>
    </source>
</evidence>
<keyword evidence="11" id="KW-0472">Membrane</keyword>
<keyword evidence="6" id="KW-0812">Transmembrane</keyword>
<evidence type="ECO:0000313" key="15">
    <source>
        <dbReference type="Proteomes" id="UP001066276"/>
    </source>
</evidence>
<evidence type="ECO:0000256" key="13">
    <source>
        <dbReference type="RuleBase" id="RU363063"/>
    </source>
</evidence>
<dbReference type="GO" id="GO:0030311">
    <property type="term" value="P:poly-N-acetyllactosamine biosynthetic process"/>
    <property type="evidence" value="ECO:0007669"/>
    <property type="project" value="TreeGrafter"/>
</dbReference>
<keyword evidence="4 13" id="KW-0328">Glycosyltransferase</keyword>
<gene>
    <name evidence="14" type="ORF">NDU88_000380</name>
</gene>
<dbReference type="PANTHER" id="PTHR11214:SF387">
    <property type="entry name" value="HEXOSYLTRANSFERASE"/>
    <property type="match status" value="1"/>
</dbReference>
<dbReference type="GO" id="GO:0006629">
    <property type="term" value="P:lipid metabolic process"/>
    <property type="evidence" value="ECO:0007669"/>
    <property type="project" value="UniProtKB-KW"/>
</dbReference>
<dbReference type="AlphaFoldDB" id="A0AAV7KMS4"/>
<keyword evidence="10" id="KW-0443">Lipid metabolism</keyword>
<evidence type="ECO:0000256" key="12">
    <source>
        <dbReference type="ARBA" id="ARBA00023180"/>
    </source>
</evidence>
<dbReference type="GO" id="GO:0016262">
    <property type="term" value="F:protein N-acetylglucosaminyltransferase activity"/>
    <property type="evidence" value="ECO:0007669"/>
    <property type="project" value="TreeGrafter"/>
</dbReference>
<dbReference type="PANTHER" id="PTHR11214">
    <property type="entry name" value="BETA-1,3-N-ACETYLGLUCOSAMINYLTRANSFERASE"/>
    <property type="match status" value="1"/>
</dbReference>
<keyword evidence="15" id="KW-1185">Reference proteome</keyword>
<comment type="similarity">
    <text evidence="3 13">Belongs to the glycosyltransferase 31 family.</text>
</comment>
<evidence type="ECO:0000256" key="7">
    <source>
        <dbReference type="ARBA" id="ARBA00022968"/>
    </source>
</evidence>
<keyword evidence="8" id="KW-1133">Transmembrane helix</keyword>
<accession>A0AAV7KMS4</accession>
<keyword evidence="9 13" id="KW-0333">Golgi apparatus</keyword>
<comment type="pathway">
    <text evidence="2">Protein modification; protein glycosylation.</text>
</comment>
<organism evidence="14 15">
    <name type="scientific">Pleurodeles waltl</name>
    <name type="common">Iberian ribbed newt</name>
    <dbReference type="NCBI Taxonomy" id="8319"/>
    <lineage>
        <taxon>Eukaryota</taxon>
        <taxon>Metazoa</taxon>
        <taxon>Chordata</taxon>
        <taxon>Craniata</taxon>
        <taxon>Vertebrata</taxon>
        <taxon>Euteleostomi</taxon>
        <taxon>Amphibia</taxon>
        <taxon>Batrachia</taxon>
        <taxon>Caudata</taxon>
        <taxon>Salamandroidea</taxon>
        <taxon>Salamandridae</taxon>
        <taxon>Pleurodelinae</taxon>
        <taxon>Pleurodeles</taxon>
    </lineage>
</organism>
<dbReference type="FunFam" id="3.90.550.50:FF:000001">
    <property type="entry name" value="Hexosyltransferase"/>
    <property type="match status" value="1"/>
</dbReference>
<dbReference type="EMBL" id="JANPWB010000016">
    <property type="protein sequence ID" value="KAJ1080160.1"/>
    <property type="molecule type" value="Genomic_DNA"/>
</dbReference>
<evidence type="ECO:0000256" key="10">
    <source>
        <dbReference type="ARBA" id="ARBA00023098"/>
    </source>
</evidence>
<dbReference type="Gene3D" id="3.90.550.50">
    <property type="match status" value="1"/>
</dbReference>
<evidence type="ECO:0000256" key="11">
    <source>
        <dbReference type="ARBA" id="ARBA00023136"/>
    </source>
</evidence>
<evidence type="ECO:0000313" key="14">
    <source>
        <dbReference type="EMBL" id="KAJ1080160.1"/>
    </source>
</evidence>
<comment type="caution">
    <text evidence="14">The sequence shown here is derived from an EMBL/GenBank/DDBJ whole genome shotgun (WGS) entry which is preliminary data.</text>
</comment>
<dbReference type="Pfam" id="PF01762">
    <property type="entry name" value="Galactosyl_T"/>
    <property type="match status" value="1"/>
</dbReference>
<proteinExistence type="inferred from homology"/>
<dbReference type="EC" id="2.4.1.-" evidence="13"/>
<evidence type="ECO:0000256" key="9">
    <source>
        <dbReference type="ARBA" id="ARBA00023034"/>
    </source>
</evidence>
<reference evidence="14" key="1">
    <citation type="journal article" date="2022" name="bioRxiv">
        <title>Sequencing and chromosome-scale assembly of the giantPleurodeles waltlgenome.</title>
        <authorList>
            <person name="Brown T."/>
            <person name="Elewa A."/>
            <person name="Iarovenko S."/>
            <person name="Subramanian E."/>
            <person name="Araus A.J."/>
            <person name="Petzold A."/>
            <person name="Susuki M."/>
            <person name="Suzuki K.-i.T."/>
            <person name="Hayashi T."/>
            <person name="Toyoda A."/>
            <person name="Oliveira C."/>
            <person name="Osipova E."/>
            <person name="Leigh N.D."/>
            <person name="Simon A."/>
            <person name="Yun M.H."/>
        </authorList>
    </citation>
    <scope>NUCLEOTIDE SEQUENCE</scope>
    <source>
        <strain evidence="14">20211129_DDA</strain>
        <tissue evidence="14">Liver</tissue>
    </source>
</reference>
<dbReference type="GO" id="GO:0006493">
    <property type="term" value="P:protein O-linked glycosylation"/>
    <property type="evidence" value="ECO:0007669"/>
    <property type="project" value="TreeGrafter"/>
</dbReference>
<evidence type="ECO:0000256" key="6">
    <source>
        <dbReference type="ARBA" id="ARBA00022692"/>
    </source>
</evidence>
<dbReference type="InterPro" id="IPR002659">
    <property type="entry name" value="Glyco_trans_31"/>
</dbReference>
<evidence type="ECO:0000256" key="4">
    <source>
        <dbReference type="ARBA" id="ARBA00022676"/>
    </source>
</evidence>
<dbReference type="Proteomes" id="UP001066276">
    <property type="component" value="Chromosome 12"/>
</dbReference>
<comment type="subcellular location">
    <subcellularLocation>
        <location evidence="1 13">Golgi apparatus membrane</location>
        <topology evidence="1 13">Single-pass type II membrane protein</topology>
    </subcellularLocation>
</comment>
<name>A0AAV7KMS4_PLEWA</name>
<evidence type="ECO:0000256" key="8">
    <source>
        <dbReference type="ARBA" id="ARBA00022989"/>
    </source>
</evidence>
<keyword evidence="5" id="KW-0808">Transferase</keyword>
<evidence type="ECO:0000256" key="2">
    <source>
        <dbReference type="ARBA" id="ARBA00004922"/>
    </source>
</evidence>
<sequence>MRRSVWLTYGTLSYHLNLTQHKAEFPHLQNYNCTVLQEKKGHCQTPGGKPLLLLAIKSHPTSSVRRAALRQTWAVEAEVSGYWVKRLFLMAVSSSLGRMRLVEEEDKEFQDILLWDFTESHHNLSLKERCFLEWLQYNCKEAEFIFKGDDDVLVNPKALVSYLGTFVNQSQALHGHLHRHTKPLRMGKYAVTNSLFPYSVYPKFLSGGGFIMTGDAIPGLYRASIELPVFPLDDVYLGLLGLAANVTMVHNPRFYTFGLEYKICQYKEALVIHHFSSDQLVRIWQEVQFAKCDPDAVLTS</sequence>
<keyword evidence="7" id="KW-0735">Signal-anchor</keyword>
<evidence type="ECO:0000256" key="3">
    <source>
        <dbReference type="ARBA" id="ARBA00008661"/>
    </source>
</evidence>
<evidence type="ECO:0000256" key="1">
    <source>
        <dbReference type="ARBA" id="ARBA00004323"/>
    </source>
</evidence>
<protein>
    <recommendedName>
        <fullName evidence="13">Hexosyltransferase</fullName>
        <ecNumber evidence="13">2.4.1.-</ecNumber>
    </recommendedName>
</protein>
<keyword evidence="12" id="KW-0325">Glycoprotein</keyword>
<dbReference type="GO" id="GO:0000139">
    <property type="term" value="C:Golgi membrane"/>
    <property type="evidence" value="ECO:0007669"/>
    <property type="project" value="UniProtKB-SubCell"/>
</dbReference>